<proteinExistence type="inferred from homology"/>
<evidence type="ECO:0000313" key="9">
    <source>
        <dbReference type="EMBL" id="RYC67077.1"/>
    </source>
</evidence>
<keyword evidence="11" id="KW-1185">Reference proteome</keyword>
<evidence type="ECO:0000313" key="11">
    <source>
        <dbReference type="Proteomes" id="UP000290407"/>
    </source>
</evidence>
<dbReference type="Proteomes" id="UP000290407">
    <property type="component" value="Unassembled WGS sequence"/>
</dbReference>
<dbReference type="InterPro" id="IPR018584">
    <property type="entry name" value="GT87"/>
</dbReference>
<accession>A0A4Q2UDC5</accession>
<dbReference type="EMBL" id="SBLB01000009">
    <property type="protein sequence ID" value="RYC67205.1"/>
    <property type="molecule type" value="Genomic_DNA"/>
</dbReference>
<evidence type="ECO:0000313" key="10">
    <source>
        <dbReference type="EMBL" id="RYC67205.1"/>
    </source>
</evidence>
<dbReference type="EMBL" id="SBLB01000009">
    <property type="protein sequence ID" value="RYC67077.1"/>
    <property type="molecule type" value="Genomic_DNA"/>
</dbReference>
<evidence type="ECO:0000256" key="3">
    <source>
        <dbReference type="ARBA" id="ARBA00022679"/>
    </source>
</evidence>
<sequence length="399" mass="45812">MNRSRYQKVILFFGREPVLLTVYGLITLLASIQQYLLTPTSVAGSEQLYTHYNNYVIFKNSFFHLLANQNLYTYYLAEQWDLYKYSPTFALLMAPLAWLPNWLGLFLWNALNTLVLFFGIKHLPRLSRETTVKLRWFVLIELLTSIQNSQSNGLILGMLIWSFIFLERGRLIWATLLMLGSVFIKIFGVVAFMLFLLYPRKPVAMAYTLVWTLILLLLPLVVITGPQLLAQYQNWWVMLQADHSSSLGYSVMGWLSTWFSAEPPKLLVVGLGAMLLLVPLVRLSLYADYGYRLLLLASVLIWVVIFNHKAESPTFIIAMGGVAIWYFTRTATAMDRVLVLLAFVFTSLSPTDVFPAGLRQSLVEPYVFKGVFCIAIWGRLTYELLTRDRKPTRPELTPV</sequence>
<dbReference type="GO" id="GO:0005886">
    <property type="term" value="C:plasma membrane"/>
    <property type="evidence" value="ECO:0007669"/>
    <property type="project" value="UniProtKB-SubCell"/>
</dbReference>
<dbReference type="GO" id="GO:0016758">
    <property type="term" value="F:hexosyltransferase activity"/>
    <property type="evidence" value="ECO:0007669"/>
    <property type="project" value="InterPro"/>
</dbReference>
<feature type="transmembrane region" description="Helical" evidence="8">
    <location>
        <begin position="171"/>
        <end position="197"/>
    </location>
</feature>
<keyword evidence="2" id="KW-1003">Cell membrane</keyword>
<feature type="transmembrane region" description="Helical" evidence="8">
    <location>
        <begin position="12"/>
        <end position="32"/>
    </location>
</feature>
<keyword evidence="6 8" id="KW-0472">Membrane</keyword>
<feature type="transmembrane region" description="Helical" evidence="8">
    <location>
        <begin position="312"/>
        <end position="328"/>
    </location>
</feature>
<evidence type="ECO:0000256" key="5">
    <source>
        <dbReference type="ARBA" id="ARBA00022989"/>
    </source>
</evidence>
<name>A0A4Q2UDC5_9BACT</name>
<comment type="subcellular location">
    <subcellularLocation>
        <location evidence="1">Cell membrane</location>
        <topology evidence="1">Multi-pass membrane protein</topology>
    </subcellularLocation>
</comment>
<evidence type="ECO:0000256" key="1">
    <source>
        <dbReference type="ARBA" id="ARBA00004651"/>
    </source>
</evidence>
<evidence type="ECO:0000256" key="6">
    <source>
        <dbReference type="ARBA" id="ARBA00023136"/>
    </source>
</evidence>
<feature type="transmembrane region" description="Helical" evidence="8">
    <location>
        <begin position="102"/>
        <end position="124"/>
    </location>
</feature>
<feature type="transmembrane region" description="Helical" evidence="8">
    <location>
        <begin position="136"/>
        <end position="165"/>
    </location>
</feature>
<feature type="transmembrane region" description="Helical" evidence="8">
    <location>
        <begin position="290"/>
        <end position="306"/>
    </location>
</feature>
<protein>
    <submittedName>
        <fullName evidence="9">DUF2029 domain-containing protein</fullName>
    </submittedName>
</protein>
<evidence type="ECO:0000256" key="2">
    <source>
        <dbReference type="ARBA" id="ARBA00022475"/>
    </source>
</evidence>
<comment type="caution">
    <text evidence="9">The sequence shown here is derived from an EMBL/GenBank/DDBJ whole genome shotgun (WGS) entry which is preliminary data.</text>
</comment>
<evidence type="ECO:0000256" key="4">
    <source>
        <dbReference type="ARBA" id="ARBA00022692"/>
    </source>
</evidence>
<feature type="transmembrane region" description="Helical" evidence="8">
    <location>
        <begin position="209"/>
        <end position="229"/>
    </location>
</feature>
<comment type="similarity">
    <text evidence="7">Belongs to the glycosyltransferase 87 family.</text>
</comment>
<evidence type="ECO:0000256" key="7">
    <source>
        <dbReference type="ARBA" id="ARBA00024033"/>
    </source>
</evidence>
<keyword evidence="4 8" id="KW-0812">Transmembrane</keyword>
<reference evidence="9 11" key="1">
    <citation type="submission" date="2019-01" db="EMBL/GenBank/DDBJ databases">
        <title>Spirosoma flava sp. nov., a propanil-degrading bacterium isolated from herbicide-contaminated soil.</title>
        <authorList>
            <person name="Zhang L."/>
            <person name="Jiang J.-D."/>
        </authorList>
    </citation>
    <scope>NUCLEOTIDE SEQUENCE [LARGE SCALE GENOMIC DNA]</scope>
    <source>
        <strain evidence="9 11">TY50</strain>
    </source>
</reference>
<keyword evidence="3" id="KW-0808">Transferase</keyword>
<evidence type="ECO:0000256" key="8">
    <source>
        <dbReference type="SAM" id="Phobius"/>
    </source>
</evidence>
<dbReference type="AlphaFoldDB" id="A0A4Q2UDC5"/>
<dbReference type="RefSeq" id="WP_129605474.1">
    <property type="nucleotide sequence ID" value="NZ_SBLB01000009.1"/>
</dbReference>
<organism evidence="9 11">
    <name type="scientific">Spirosoma sordidisoli</name>
    <dbReference type="NCBI Taxonomy" id="2502893"/>
    <lineage>
        <taxon>Bacteria</taxon>
        <taxon>Pseudomonadati</taxon>
        <taxon>Bacteroidota</taxon>
        <taxon>Cytophagia</taxon>
        <taxon>Cytophagales</taxon>
        <taxon>Cytophagaceae</taxon>
        <taxon>Spirosoma</taxon>
    </lineage>
</organism>
<gene>
    <name evidence="9" type="ORF">EQG79_25685</name>
    <name evidence="10" type="ORF">EQG79_26395</name>
</gene>
<feature type="transmembrane region" description="Helical" evidence="8">
    <location>
        <begin position="266"/>
        <end position="283"/>
    </location>
</feature>
<keyword evidence="5 8" id="KW-1133">Transmembrane helix</keyword>
<dbReference type="Pfam" id="PF09594">
    <property type="entry name" value="GT87"/>
    <property type="match status" value="1"/>
</dbReference>